<dbReference type="SUPFAM" id="SSF51569">
    <property type="entry name" value="Aldolase"/>
    <property type="match status" value="1"/>
</dbReference>
<dbReference type="EMBL" id="CP054020">
    <property type="protein sequence ID" value="QKI89566.1"/>
    <property type="molecule type" value="Genomic_DNA"/>
</dbReference>
<feature type="domain" description="AFP-like" evidence="1">
    <location>
        <begin position="289"/>
        <end position="345"/>
    </location>
</feature>
<dbReference type="GO" id="GO:0016051">
    <property type="term" value="P:carbohydrate biosynthetic process"/>
    <property type="evidence" value="ECO:0007669"/>
    <property type="project" value="InterPro"/>
</dbReference>
<dbReference type="KEGG" id="txa:HQN79_08300"/>
<dbReference type="Pfam" id="PF08666">
    <property type="entry name" value="SAF"/>
    <property type="match status" value="1"/>
</dbReference>
<dbReference type="SUPFAM" id="SSF51269">
    <property type="entry name" value="AFP III-like domain"/>
    <property type="match status" value="1"/>
</dbReference>
<dbReference type="Pfam" id="PF03102">
    <property type="entry name" value="NeuB"/>
    <property type="match status" value="1"/>
</dbReference>
<reference evidence="2 3" key="1">
    <citation type="submission" date="2020-05" db="EMBL/GenBank/DDBJ databases">
        <title>Thiomicrorhabdus sediminis sp.nov. and Thiomicrorhabdus xiamenensis sp.nov., novel sulfur-oxidizing bacteria isolated from coastal sediment.</title>
        <authorList>
            <person name="Liu X."/>
        </authorList>
    </citation>
    <scope>NUCLEOTIDE SEQUENCE [LARGE SCALE GENOMIC DNA]</scope>
    <source>
        <strain evidence="2 3">G2</strain>
    </source>
</reference>
<dbReference type="Gene3D" id="3.90.1210.10">
    <property type="entry name" value="Antifreeze-like/N-acetylneuraminic acid synthase C-terminal domain"/>
    <property type="match status" value="1"/>
</dbReference>
<dbReference type="PANTHER" id="PTHR42966">
    <property type="entry name" value="N-ACETYLNEURAMINATE SYNTHASE"/>
    <property type="match status" value="1"/>
</dbReference>
<evidence type="ECO:0000313" key="2">
    <source>
        <dbReference type="EMBL" id="QKI89566.1"/>
    </source>
</evidence>
<dbReference type="PROSITE" id="PS50844">
    <property type="entry name" value="AFP_LIKE"/>
    <property type="match status" value="1"/>
</dbReference>
<dbReference type="InterPro" id="IPR057736">
    <property type="entry name" value="SAF_PseI/NeuA/NeuB"/>
</dbReference>
<evidence type="ECO:0000259" key="1">
    <source>
        <dbReference type="PROSITE" id="PS50844"/>
    </source>
</evidence>
<dbReference type="InterPro" id="IPR013132">
    <property type="entry name" value="PseI/NeuA/B-like_N"/>
</dbReference>
<organism evidence="2 3">
    <name type="scientific">Thiomicrorhabdus xiamenensis</name>
    <dbReference type="NCBI Taxonomy" id="2739063"/>
    <lineage>
        <taxon>Bacteria</taxon>
        <taxon>Pseudomonadati</taxon>
        <taxon>Pseudomonadota</taxon>
        <taxon>Gammaproteobacteria</taxon>
        <taxon>Thiotrichales</taxon>
        <taxon>Piscirickettsiaceae</taxon>
        <taxon>Thiomicrorhabdus</taxon>
    </lineage>
</organism>
<dbReference type="CDD" id="cd11615">
    <property type="entry name" value="SAF_NeuB_like"/>
    <property type="match status" value="1"/>
</dbReference>
<dbReference type="SMART" id="SM00858">
    <property type="entry name" value="SAF"/>
    <property type="match status" value="1"/>
</dbReference>
<sequence length="345" mass="38523">MFEFRDYQDLKSEKPIFLPEVGTFFNQDQNQAHALVESLVNMGVECIKGEILHTADVALDADFQASYYDKNAQAFKQENYRRLIERKIVSFAQYEAMFSYPTSKGLHLVFSVYDIEGADFARSIGAKAIKVASSNLVHQPLIQYLAQSGIPTIIDTGKAHFYEIARAVEWFRQAGGRDMLIEHSPVAPPAPPSEQYLSMLPILQETFNCPVGLSDHYDGNEMLLAAVPLGASILEKGVMFQSMQGEQDTAHAMTVEEVPQVLKQIAAISEATRYGMRPAPQATHAARMGVVAKCDLQPGEKLTLDKAQFAWPALGIPVEHWELVAGRKLRQELKLGQPIEWHMLD</sequence>
<proteinExistence type="predicted"/>
<dbReference type="InterPro" id="IPR013785">
    <property type="entry name" value="Aldolase_TIM"/>
</dbReference>
<accession>A0A7D4TB62</accession>
<evidence type="ECO:0000313" key="3">
    <source>
        <dbReference type="Proteomes" id="UP000504724"/>
    </source>
</evidence>
<dbReference type="InterPro" id="IPR051690">
    <property type="entry name" value="PseI-like"/>
</dbReference>
<name>A0A7D4TB62_9GAMM</name>
<dbReference type="AlphaFoldDB" id="A0A7D4TB62"/>
<dbReference type="InterPro" id="IPR006190">
    <property type="entry name" value="SAF_AFP_Neu5Ac"/>
</dbReference>
<dbReference type="PANTHER" id="PTHR42966:SF1">
    <property type="entry name" value="SIALIC ACID SYNTHASE"/>
    <property type="match status" value="1"/>
</dbReference>
<dbReference type="Gene3D" id="3.20.20.70">
    <property type="entry name" value="Aldolase class I"/>
    <property type="match status" value="1"/>
</dbReference>
<dbReference type="Proteomes" id="UP000504724">
    <property type="component" value="Chromosome"/>
</dbReference>
<dbReference type="RefSeq" id="WP_173285505.1">
    <property type="nucleotide sequence ID" value="NZ_CP054020.1"/>
</dbReference>
<keyword evidence="3" id="KW-1185">Reference proteome</keyword>
<dbReference type="GO" id="GO:0047444">
    <property type="term" value="F:N-acylneuraminate-9-phosphate synthase activity"/>
    <property type="evidence" value="ECO:0007669"/>
    <property type="project" value="TreeGrafter"/>
</dbReference>
<dbReference type="InterPro" id="IPR013974">
    <property type="entry name" value="SAF"/>
</dbReference>
<protein>
    <submittedName>
        <fullName evidence="2">N-acetylneuraminate synthase family protein</fullName>
    </submittedName>
</protein>
<dbReference type="InterPro" id="IPR036732">
    <property type="entry name" value="AFP_Neu5c_C_sf"/>
</dbReference>
<gene>
    <name evidence="2" type="ORF">HQN79_08300</name>
</gene>